<dbReference type="EMBL" id="UGXT01000002">
    <property type="protein sequence ID" value="SUH35581.1"/>
    <property type="molecule type" value="Genomic_DNA"/>
</dbReference>
<dbReference type="AlphaFoldDB" id="A0A379WPB5"/>
<keyword evidence="3" id="KW-0998">Cell outer membrane</keyword>
<dbReference type="Pfam" id="PF00593">
    <property type="entry name" value="TonB_dep_Rec_b-barrel"/>
    <property type="match status" value="1"/>
</dbReference>
<evidence type="ECO:0000259" key="4">
    <source>
        <dbReference type="Pfam" id="PF00593"/>
    </source>
</evidence>
<organism evidence="5 6">
    <name type="scientific">Salmonella enterica I</name>
    <dbReference type="NCBI Taxonomy" id="59201"/>
    <lineage>
        <taxon>Bacteria</taxon>
        <taxon>Pseudomonadati</taxon>
        <taxon>Pseudomonadota</taxon>
        <taxon>Gammaproteobacteria</taxon>
        <taxon>Enterobacterales</taxon>
        <taxon>Enterobacteriaceae</taxon>
        <taxon>Salmonella</taxon>
    </lineage>
</organism>
<name>A0A379WPB5_SALET</name>
<dbReference type="GO" id="GO:0009279">
    <property type="term" value="C:cell outer membrane"/>
    <property type="evidence" value="ECO:0007669"/>
    <property type="project" value="UniProtKB-SubCell"/>
</dbReference>
<evidence type="ECO:0000313" key="5">
    <source>
        <dbReference type="EMBL" id="SUH35581.1"/>
    </source>
</evidence>
<reference evidence="5 6" key="1">
    <citation type="submission" date="2018-06" db="EMBL/GenBank/DDBJ databases">
        <authorList>
            <consortium name="Pathogen Informatics"/>
            <person name="Doyle S."/>
        </authorList>
    </citation>
    <scope>NUCLEOTIDE SEQUENCE [LARGE SCALE GENOMIC DNA]</scope>
    <source>
        <strain evidence="5 6">NCTC8261</strain>
    </source>
</reference>
<sequence length="99" mass="10981">MAGTNIIPGLRFDYLSESGSNFSPSLNLSQELGEYVKVKAGIARAFKAPNLYQTVRGIYSIRKATVVQKILRRAAVTWSVIRTSILKLASIKRLGWNLP</sequence>
<dbReference type="Proteomes" id="UP000254712">
    <property type="component" value="Unassembled WGS sequence"/>
</dbReference>
<gene>
    <name evidence="5" type="primary">fepA_3</name>
    <name evidence="5" type="ORF">NCTC8261_01808</name>
</gene>
<dbReference type="Gene3D" id="2.40.170.20">
    <property type="entry name" value="TonB-dependent receptor, beta-barrel domain"/>
    <property type="match status" value="1"/>
</dbReference>
<accession>A0A379WPB5</accession>
<evidence type="ECO:0000313" key="6">
    <source>
        <dbReference type="Proteomes" id="UP000254712"/>
    </source>
</evidence>
<comment type="subcellular location">
    <subcellularLocation>
        <location evidence="1">Cell outer membrane</location>
    </subcellularLocation>
</comment>
<dbReference type="SUPFAM" id="SSF56935">
    <property type="entry name" value="Porins"/>
    <property type="match status" value="1"/>
</dbReference>
<feature type="domain" description="TonB-dependent receptor-like beta-barrel" evidence="4">
    <location>
        <begin position="5"/>
        <end position="56"/>
    </location>
</feature>
<keyword evidence="2" id="KW-0472">Membrane</keyword>
<keyword evidence="5" id="KW-0675">Receptor</keyword>
<dbReference type="InterPro" id="IPR000531">
    <property type="entry name" value="Beta-barrel_TonB"/>
</dbReference>
<proteinExistence type="predicted"/>
<evidence type="ECO:0000256" key="2">
    <source>
        <dbReference type="ARBA" id="ARBA00023136"/>
    </source>
</evidence>
<protein>
    <submittedName>
        <fullName evidence="5">Outer membrane receptor FepA</fullName>
    </submittedName>
</protein>
<dbReference type="InterPro" id="IPR036942">
    <property type="entry name" value="Beta-barrel_TonB_sf"/>
</dbReference>
<evidence type="ECO:0000256" key="1">
    <source>
        <dbReference type="ARBA" id="ARBA00004442"/>
    </source>
</evidence>
<evidence type="ECO:0000256" key="3">
    <source>
        <dbReference type="ARBA" id="ARBA00023237"/>
    </source>
</evidence>